<accession>A0AAW0XWV1</accession>
<evidence type="ECO:0000256" key="1">
    <source>
        <dbReference type="SAM" id="Coils"/>
    </source>
</evidence>
<dbReference type="Proteomes" id="UP001445076">
    <property type="component" value="Unassembled WGS sequence"/>
</dbReference>
<protein>
    <submittedName>
        <fullName evidence="3">Uncharacterized protein</fullName>
    </submittedName>
</protein>
<evidence type="ECO:0000313" key="3">
    <source>
        <dbReference type="EMBL" id="KAK8749036.1"/>
    </source>
</evidence>
<dbReference type="EMBL" id="JARKIK010000010">
    <property type="protein sequence ID" value="KAK8749036.1"/>
    <property type="molecule type" value="Genomic_DNA"/>
</dbReference>
<gene>
    <name evidence="3" type="ORF">OTU49_015651</name>
</gene>
<dbReference type="PANTHER" id="PTHR23347">
    <property type="entry name" value="COLORECTAL MUTANT CANCER PROTEIN MCC PROTEIN -RELATED"/>
    <property type="match status" value="1"/>
</dbReference>
<evidence type="ECO:0000313" key="4">
    <source>
        <dbReference type="Proteomes" id="UP001445076"/>
    </source>
</evidence>
<feature type="non-terminal residue" evidence="3">
    <location>
        <position position="254"/>
    </location>
</feature>
<name>A0AAW0XWV1_CHEQU</name>
<reference evidence="3 4" key="1">
    <citation type="journal article" date="2024" name="BMC Genomics">
        <title>Genome assembly of redclaw crayfish (Cherax quadricarinatus) provides insights into its immune adaptation and hypoxia tolerance.</title>
        <authorList>
            <person name="Liu Z."/>
            <person name="Zheng J."/>
            <person name="Li H."/>
            <person name="Fang K."/>
            <person name="Wang S."/>
            <person name="He J."/>
            <person name="Zhou D."/>
            <person name="Weng S."/>
            <person name="Chi M."/>
            <person name="Gu Z."/>
            <person name="He J."/>
            <person name="Li F."/>
            <person name="Wang M."/>
        </authorList>
    </citation>
    <scope>NUCLEOTIDE SEQUENCE [LARGE SCALE GENOMIC DNA]</scope>
    <source>
        <strain evidence="3">ZL_2023a</strain>
    </source>
</reference>
<keyword evidence="4" id="KW-1185">Reference proteome</keyword>
<dbReference type="AlphaFoldDB" id="A0AAW0XWV1"/>
<sequence>MAALGSLKGEVLELSSRLKLLSQERDMLEKTLTVTQLEKVRVERESEDRLDSQAQRYEERLTELHSVIAELSRKIDQQRISVIAEEEVVVEEYSHSELSHDQHDATEDSTSEAVESEEQMEEPRDHTATDASTSCDIDDRAVEAGEGIADLDVSECPRGSGDTSSCRASGDDACRSLSALEEEVKVLREENNSLQHALALAQHHTSTHRTTITALTQERDALCKKLREYQRMQPAMPPQALQVADAVTVRGLRG</sequence>
<dbReference type="PANTHER" id="PTHR23347:SF6">
    <property type="entry name" value="FI17904P1"/>
    <property type="match status" value="1"/>
</dbReference>
<feature type="coiled-coil region" evidence="1">
    <location>
        <begin position="170"/>
        <end position="232"/>
    </location>
</feature>
<comment type="caution">
    <text evidence="3">The sequence shown here is derived from an EMBL/GenBank/DDBJ whole genome shotgun (WGS) entry which is preliminary data.</text>
</comment>
<dbReference type="InterPro" id="IPR040171">
    <property type="entry name" value="USBP1-like"/>
</dbReference>
<feature type="compositionally biased region" description="Basic and acidic residues" evidence="2">
    <location>
        <begin position="95"/>
        <end position="106"/>
    </location>
</feature>
<organism evidence="3 4">
    <name type="scientific">Cherax quadricarinatus</name>
    <name type="common">Australian red claw crayfish</name>
    <dbReference type="NCBI Taxonomy" id="27406"/>
    <lineage>
        <taxon>Eukaryota</taxon>
        <taxon>Metazoa</taxon>
        <taxon>Ecdysozoa</taxon>
        <taxon>Arthropoda</taxon>
        <taxon>Crustacea</taxon>
        <taxon>Multicrustacea</taxon>
        <taxon>Malacostraca</taxon>
        <taxon>Eumalacostraca</taxon>
        <taxon>Eucarida</taxon>
        <taxon>Decapoda</taxon>
        <taxon>Pleocyemata</taxon>
        <taxon>Astacidea</taxon>
        <taxon>Parastacoidea</taxon>
        <taxon>Parastacidae</taxon>
        <taxon>Cherax</taxon>
    </lineage>
</organism>
<feature type="region of interest" description="Disordered" evidence="2">
    <location>
        <begin position="95"/>
        <end position="133"/>
    </location>
</feature>
<proteinExistence type="predicted"/>
<keyword evidence="1" id="KW-0175">Coiled coil</keyword>
<evidence type="ECO:0000256" key="2">
    <source>
        <dbReference type="SAM" id="MobiDB-lite"/>
    </source>
</evidence>
<feature type="coiled-coil region" evidence="1">
    <location>
        <begin position="11"/>
        <end position="74"/>
    </location>
</feature>
<feature type="compositionally biased region" description="Acidic residues" evidence="2">
    <location>
        <begin position="107"/>
        <end position="120"/>
    </location>
</feature>